<dbReference type="EMBL" id="BGPR01001737">
    <property type="protein sequence ID" value="GBM60759.1"/>
    <property type="molecule type" value="Genomic_DNA"/>
</dbReference>
<accession>A0A4Y2H6H2</accession>
<reference evidence="2 3" key="1">
    <citation type="journal article" date="2019" name="Sci. Rep.">
        <title>Orb-weaving spider Araneus ventricosus genome elucidates the spidroin gene catalogue.</title>
        <authorList>
            <person name="Kono N."/>
            <person name="Nakamura H."/>
            <person name="Ohtoshi R."/>
            <person name="Moran D.A.P."/>
            <person name="Shinohara A."/>
            <person name="Yoshida Y."/>
            <person name="Fujiwara M."/>
            <person name="Mori M."/>
            <person name="Tomita M."/>
            <person name="Arakawa K."/>
        </authorList>
    </citation>
    <scope>NUCLEOTIDE SEQUENCE [LARGE SCALE GENOMIC DNA]</scope>
</reference>
<dbReference type="Proteomes" id="UP000499080">
    <property type="component" value="Unassembled WGS sequence"/>
</dbReference>
<organism evidence="2 3">
    <name type="scientific">Araneus ventricosus</name>
    <name type="common">Orbweaver spider</name>
    <name type="synonym">Epeira ventricosa</name>
    <dbReference type="NCBI Taxonomy" id="182803"/>
    <lineage>
        <taxon>Eukaryota</taxon>
        <taxon>Metazoa</taxon>
        <taxon>Ecdysozoa</taxon>
        <taxon>Arthropoda</taxon>
        <taxon>Chelicerata</taxon>
        <taxon>Arachnida</taxon>
        <taxon>Araneae</taxon>
        <taxon>Araneomorphae</taxon>
        <taxon>Entelegynae</taxon>
        <taxon>Araneoidea</taxon>
        <taxon>Araneidae</taxon>
        <taxon>Araneus</taxon>
    </lineage>
</organism>
<evidence type="ECO:0000313" key="3">
    <source>
        <dbReference type="Proteomes" id="UP000499080"/>
    </source>
</evidence>
<keyword evidence="3" id="KW-1185">Reference proteome</keyword>
<proteinExistence type="predicted"/>
<name>A0A4Y2H6H2_ARAVE</name>
<gene>
    <name evidence="2" type="ORF">AVEN_233826_1</name>
</gene>
<feature type="compositionally biased region" description="Polar residues" evidence="1">
    <location>
        <begin position="1"/>
        <end position="15"/>
    </location>
</feature>
<comment type="caution">
    <text evidence="2">The sequence shown here is derived from an EMBL/GenBank/DDBJ whole genome shotgun (WGS) entry which is preliminary data.</text>
</comment>
<evidence type="ECO:0000256" key="1">
    <source>
        <dbReference type="SAM" id="MobiDB-lite"/>
    </source>
</evidence>
<feature type="region of interest" description="Disordered" evidence="1">
    <location>
        <begin position="1"/>
        <end position="20"/>
    </location>
</feature>
<sequence length="93" mass="10382">MPSSRPALTSGSTMNDRPPRLHWALCPPHNSLITSGSCDDPSFYRGTTRHRRWALRVTPLLLYPPGKREPAYLSGGFSSVNSWCPPPGRDIFM</sequence>
<dbReference type="AlphaFoldDB" id="A0A4Y2H6H2"/>
<protein>
    <submittedName>
        <fullName evidence="2">Uncharacterized protein</fullName>
    </submittedName>
</protein>
<evidence type="ECO:0000313" key="2">
    <source>
        <dbReference type="EMBL" id="GBM60759.1"/>
    </source>
</evidence>